<dbReference type="PANTHER" id="PTHR19143">
    <property type="entry name" value="FIBRINOGEN/TENASCIN/ANGIOPOEITIN"/>
    <property type="match status" value="1"/>
</dbReference>
<dbReference type="InterPro" id="IPR020837">
    <property type="entry name" value="Fibrinogen_CS"/>
</dbReference>
<dbReference type="InterPro" id="IPR036056">
    <property type="entry name" value="Fibrinogen-like_C"/>
</dbReference>
<dbReference type="InterPro" id="IPR014716">
    <property type="entry name" value="Fibrinogen_a/b/g_C_1"/>
</dbReference>
<evidence type="ECO:0000313" key="4">
    <source>
        <dbReference type="Proteomes" id="UP001235939"/>
    </source>
</evidence>
<evidence type="ECO:0000256" key="1">
    <source>
        <dbReference type="ARBA" id="ARBA00023157"/>
    </source>
</evidence>
<dbReference type="EMBL" id="CP092865">
    <property type="protein sequence ID" value="UYV64871.1"/>
    <property type="molecule type" value="Genomic_DNA"/>
</dbReference>
<sequence>MYNDIVHAASATAAELGGRLPTGLQRYHAFRDLRSKRTYIACFAPEKMVKQLIPRCLCKLDVCTGNDAINEITRRDHWKLRVDLYNRQYNVTYAEYEDFWIEDETNNYRLQLGTYRGTAGDSLTYHKEKAFSTTDRKNNGPNSPDCANRHQGAWWFDNCLSSHLNGLNLNGRHDRAGQGVIWQTFGGVQDSLIFSEMKINLMT</sequence>
<keyword evidence="1" id="KW-1015">Disulfide bond</keyword>
<organism evidence="3 4">
    <name type="scientific">Cordylochernes scorpioides</name>
    <dbReference type="NCBI Taxonomy" id="51811"/>
    <lineage>
        <taxon>Eukaryota</taxon>
        <taxon>Metazoa</taxon>
        <taxon>Ecdysozoa</taxon>
        <taxon>Arthropoda</taxon>
        <taxon>Chelicerata</taxon>
        <taxon>Arachnida</taxon>
        <taxon>Pseudoscorpiones</taxon>
        <taxon>Cheliferoidea</taxon>
        <taxon>Chernetidae</taxon>
        <taxon>Cordylochernes</taxon>
    </lineage>
</organism>
<evidence type="ECO:0000313" key="3">
    <source>
        <dbReference type="EMBL" id="UYV64871.1"/>
    </source>
</evidence>
<keyword evidence="4" id="KW-1185">Reference proteome</keyword>
<proteinExistence type="predicted"/>
<dbReference type="SMART" id="SM00186">
    <property type="entry name" value="FBG"/>
    <property type="match status" value="1"/>
</dbReference>
<evidence type="ECO:0000259" key="2">
    <source>
        <dbReference type="PROSITE" id="PS51406"/>
    </source>
</evidence>
<dbReference type="Proteomes" id="UP001235939">
    <property type="component" value="Chromosome 03"/>
</dbReference>
<dbReference type="SUPFAM" id="SSF56496">
    <property type="entry name" value="Fibrinogen C-terminal domain-like"/>
    <property type="match status" value="1"/>
</dbReference>
<reference evidence="3 4" key="1">
    <citation type="submission" date="2022-01" db="EMBL/GenBank/DDBJ databases">
        <title>A chromosomal length assembly of Cordylochernes scorpioides.</title>
        <authorList>
            <person name="Zeh D."/>
            <person name="Zeh J."/>
        </authorList>
    </citation>
    <scope>NUCLEOTIDE SEQUENCE [LARGE SCALE GENOMIC DNA]</scope>
    <source>
        <strain evidence="3">IN4F17</strain>
        <tissue evidence="3">Whole Body</tissue>
    </source>
</reference>
<name>A0ABY6K7M8_9ARAC</name>
<dbReference type="Gene3D" id="3.90.215.10">
    <property type="entry name" value="Gamma Fibrinogen, chain A, domain 1"/>
    <property type="match status" value="1"/>
</dbReference>
<accession>A0ABY6K7M8</accession>
<feature type="domain" description="Fibrinogen C-terminal" evidence="2">
    <location>
        <begin position="65"/>
        <end position="203"/>
    </location>
</feature>
<dbReference type="PROSITE" id="PS51406">
    <property type="entry name" value="FIBRINOGEN_C_2"/>
    <property type="match status" value="1"/>
</dbReference>
<dbReference type="InterPro" id="IPR050373">
    <property type="entry name" value="Fibrinogen_C-term_domain"/>
</dbReference>
<dbReference type="Pfam" id="PF00147">
    <property type="entry name" value="Fibrinogen_C"/>
    <property type="match status" value="1"/>
</dbReference>
<protein>
    <submittedName>
        <fullName evidence="3">FIBCD1</fullName>
    </submittedName>
</protein>
<dbReference type="PROSITE" id="PS00514">
    <property type="entry name" value="FIBRINOGEN_C_1"/>
    <property type="match status" value="1"/>
</dbReference>
<gene>
    <name evidence="3" type="ORF">LAZ67_3002217</name>
</gene>
<dbReference type="InterPro" id="IPR002181">
    <property type="entry name" value="Fibrinogen_a/b/g_C_dom"/>
</dbReference>